<organism evidence="2 3">
    <name type="scientific">Punica granatum</name>
    <name type="common">Pomegranate</name>
    <dbReference type="NCBI Taxonomy" id="22663"/>
    <lineage>
        <taxon>Eukaryota</taxon>
        <taxon>Viridiplantae</taxon>
        <taxon>Streptophyta</taxon>
        <taxon>Embryophyta</taxon>
        <taxon>Tracheophyta</taxon>
        <taxon>Spermatophyta</taxon>
        <taxon>Magnoliopsida</taxon>
        <taxon>eudicotyledons</taxon>
        <taxon>Gunneridae</taxon>
        <taxon>Pentapetalae</taxon>
        <taxon>rosids</taxon>
        <taxon>malvids</taxon>
        <taxon>Myrtales</taxon>
        <taxon>Lythraceae</taxon>
        <taxon>Punica</taxon>
    </lineage>
</organism>
<dbReference type="PANTHER" id="PTHR11439:SF467">
    <property type="entry name" value="INTEGRASE CATALYTIC DOMAIN-CONTAINING PROTEIN"/>
    <property type="match status" value="1"/>
</dbReference>
<accession>A0A2I0LCF5</accession>
<evidence type="ECO:0000313" key="3">
    <source>
        <dbReference type="Proteomes" id="UP000233551"/>
    </source>
</evidence>
<dbReference type="AlphaFoldDB" id="A0A2I0LCF5"/>
<dbReference type="InterPro" id="IPR043502">
    <property type="entry name" value="DNA/RNA_pol_sf"/>
</dbReference>
<evidence type="ECO:0000313" key="2">
    <source>
        <dbReference type="EMBL" id="PKI78357.1"/>
    </source>
</evidence>
<dbReference type="EMBL" id="PGOL01000055">
    <property type="protein sequence ID" value="PKI78357.1"/>
    <property type="molecule type" value="Genomic_DNA"/>
</dbReference>
<evidence type="ECO:0000259" key="1">
    <source>
        <dbReference type="Pfam" id="PF07727"/>
    </source>
</evidence>
<gene>
    <name evidence="2" type="ORF">CRG98_001300</name>
</gene>
<sequence>MKDELDSIAKNRVWDLVELLEGAVAIGCKWVYKTKRDASGNIERYKVRLVAKGFTKKEGIDYHETFSSVFKKDSFGIIMALVAHTDLELHQMDVKTTFLNGDLDEETKQFLSVNFEMKDMGEASYVIGIEIHRDRKQRTLGLSQKAYIYKILRRFSMKDCRPSPAPVCTRPDICLAVGLLGRYQSNPGIQHWVAAKKVIRYFQGTKDYRLTYMHIDHLRVVGYSNADFAGCVDSRKCTSGYVFLIAGGAISWRSIKQSMVATSTMEAEFIACYEATTQALWLKNFISGLQVIDTIQRPMQIYCDNTAAMFFSKNNKGGSRSKHINIKDLSVREYIKKGVVIIEHTSTDVMIANPMTKVLMVKQFIGHVGCMGLYAM</sequence>
<protein>
    <recommendedName>
        <fullName evidence="1">Reverse transcriptase Ty1/copia-type domain-containing protein</fullName>
    </recommendedName>
</protein>
<dbReference type="Pfam" id="PF07727">
    <property type="entry name" value="RVT_2"/>
    <property type="match status" value="1"/>
</dbReference>
<dbReference type="InterPro" id="IPR013103">
    <property type="entry name" value="RVT_2"/>
</dbReference>
<proteinExistence type="predicted"/>
<name>A0A2I0LCF5_PUNGR</name>
<dbReference type="CDD" id="cd09272">
    <property type="entry name" value="RNase_HI_RT_Ty1"/>
    <property type="match status" value="1"/>
</dbReference>
<dbReference type="SUPFAM" id="SSF56672">
    <property type="entry name" value="DNA/RNA polymerases"/>
    <property type="match status" value="1"/>
</dbReference>
<reference evidence="2 3" key="1">
    <citation type="submission" date="2017-11" db="EMBL/GenBank/DDBJ databases">
        <title>De-novo sequencing of pomegranate (Punica granatum L.) genome.</title>
        <authorList>
            <person name="Akparov Z."/>
            <person name="Amiraslanov A."/>
            <person name="Hajiyeva S."/>
            <person name="Abbasov M."/>
            <person name="Kaur K."/>
            <person name="Hamwieh A."/>
            <person name="Solovyev V."/>
            <person name="Salamov A."/>
            <person name="Braich B."/>
            <person name="Kosarev P."/>
            <person name="Mahmoud A."/>
            <person name="Hajiyev E."/>
            <person name="Babayeva S."/>
            <person name="Izzatullayeva V."/>
            <person name="Mammadov A."/>
            <person name="Mammadov A."/>
            <person name="Sharifova S."/>
            <person name="Ojaghi J."/>
            <person name="Eynullazada K."/>
            <person name="Bayramov B."/>
            <person name="Abdulazimova A."/>
            <person name="Shahmuradov I."/>
        </authorList>
    </citation>
    <scope>NUCLEOTIDE SEQUENCE [LARGE SCALE GENOMIC DNA]</scope>
    <source>
        <strain evidence="3">cv. AG2017</strain>
        <tissue evidence="2">Leaf</tissue>
    </source>
</reference>
<comment type="caution">
    <text evidence="2">The sequence shown here is derived from an EMBL/GenBank/DDBJ whole genome shotgun (WGS) entry which is preliminary data.</text>
</comment>
<dbReference type="STRING" id="22663.A0A2I0LCF5"/>
<dbReference type="Proteomes" id="UP000233551">
    <property type="component" value="Unassembled WGS sequence"/>
</dbReference>
<feature type="domain" description="Reverse transcriptase Ty1/copia-type" evidence="1">
    <location>
        <begin position="11"/>
        <end position="106"/>
    </location>
</feature>
<keyword evidence="3" id="KW-1185">Reference proteome</keyword>
<dbReference type="PANTHER" id="PTHR11439">
    <property type="entry name" value="GAG-POL-RELATED RETROTRANSPOSON"/>
    <property type="match status" value="1"/>
</dbReference>